<evidence type="ECO:0000313" key="3">
    <source>
        <dbReference type="EMBL" id="TPW30357.1"/>
    </source>
</evidence>
<protein>
    <submittedName>
        <fullName evidence="3">Uncharacterized protein</fullName>
    </submittedName>
</protein>
<name>A0A506UF05_9HYPH</name>
<gene>
    <name evidence="3" type="ORF">FJU11_04935</name>
</gene>
<accession>A0A506UF05</accession>
<proteinExistence type="predicted"/>
<evidence type="ECO:0000313" key="4">
    <source>
        <dbReference type="Proteomes" id="UP000320314"/>
    </source>
</evidence>
<evidence type="ECO:0000256" key="2">
    <source>
        <dbReference type="SAM" id="SignalP"/>
    </source>
</evidence>
<reference evidence="3 4" key="1">
    <citation type="submission" date="2019-06" db="EMBL/GenBank/DDBJ databases">
        <authorList>
            <person name="Li M."/>
        </authorList>
    </citation>
    <scope>NUCLEOTIDE SEQUENCE [LARGE SCALE GENOMIC DNA]</scope>
    <source>
        <strain evidence="3 4">BGMRC6574</strain>
    </source>
</reference>
<keyword evidence="4" id="KW-1185">Reference proteome</keyword>
<comment type="caution">
    <text evidence="3">The sequence shown here is derived from an EMBL/GenBank/DDBJ whole genome shotgun (WGS) entry which is preliminary data.</text>
</comment>
<dbReference type="AlphaFoldDB" id="A0A506UF05"/>
<organism evidence="3 4">
    <name type="scientific">Pararhizobium mangrovi</name>
    <dbReference type="NCBI Taxonomy" id="2590452"/>
    <lineage>
        <taxon>Bacteria</taxon>
        <taxon>Pseudomonadati</taxon>
        <taxon>Pseudomonadota</taxon>
        <taxon>Alphaproteobacteria</taxon>
        <taxon>Hyphomicrobiales</taxon>
        <taxon>Rhizobiaceae</taxon>
        <taxon>Rhizobium/Agrobacterium group</taxon>
        <taxon>Pararhizobium</taxon>
    </lineage>
</organism>
<sequence>MKRTTALLAAVLMGSTIASYPAFAQTNDNAMTSSDASTMSMADVSTKLETAKAADVQIASTADMANTDHTTGSSSTPPLNTTEQEQQSLQAAIMKNQDLSQKLQGMNVDVSSIAAAKLDAATGTITLYTK</sequence>
<dbReference type="EMBL" id="VHLH01000006">
    <property type="protein sequence ID" value="TPW30357.1"/>
    <property type="molecule type" value="Genomic_DNA"/>
</dbReference>
<feature type="signal peptide" evidence="2">
    <location>
        <begin position="1"/>
        <end position="24"/>
    </location>
</feature>
<dbReference type="Proteomes" id="UP000320314">
    <property type="component" value="Unassembled WGS sequence"/>
</dbReference>
<feature type="region of interest" description="Disordered" evidence="1">
    <location>
        <begin position="63"/>
        <end position="88"/>
    </location>
</feature>
<evidence type="ECO:0000256" key="1">
    <source>
        <dbReference type="SAM" id="MobiDB-lite"/>
    </source>
</evidence>
<feature type="chain" id="PRO_5021508907" evidence="2">
    <location>
        <begin position="25"/>
        <end position="130"/>
    </location>
</feature>
<dbReference type="RefSeq" id="WP_141165918.1">
    <property type="nucleotide sequence ID" value="NZ_VHLH01000006.1"/>
</dbReference>
<keyword evidence="2" id="KW-0732">Signal</keyword>